<organism evidence="1 2">
    <name type="scientific">Cellulomonas triticagri</name>
    <dbReference type="NCBI Taxonomy" id="2483352"/>
    <lineage>
        <taxon>Bacteria</taxon>
        <taxon>Bacillati</taxon>
        <taxon>Actinomycetota</taxon>
        <taxon>Actinomycetes</taxon>
        <taxon>Micrococcales</taxon>
        <taxon>Cellulomonadaceae</taxon>
        <taxon>Cellulomonas</taxon>
    </lineage>
</organism>
<keyword evidence="2" id="KW-1185">Reference proteome</keyword>
<dbReference type="InterPro" id="IPR012545">
    <property type="entry name" value="DUF1697"/>
</dbReference>
<dbReference type="EMBL" id="RFFI01000108">
    <property type="protein sequence ID" value="RMI05159.1"/>
    <property type="molecule type" value="Genomic_DNA"/>
</dbReference>
<comment type="caution">
    <text evidence="1">The sequence shown here is derived from an EMBL/GenBank/DDBJ whole genome shotgun (WGS) entry which is preliminary data.</text>
</comment>
<evidence type="ECO:0000313" key="2">
    <source>
        <dbReference type="Proteomes" id="UP000269289"/>
    </source>
</evidence>
<dbReference type="PANTHER" id="PTHR36439:SF1">
    <property type="entry name" value="DUF1697 DOMAIN-CONTAINING PROTEIN"/>
    <property type="match status" value="1"/>
</dbReference>
<protein>
    <submittedName>
        <fullName evidence="1">DUF1697 domain-containing protein</fullName>
    </submittedName>
</protein>
<accession>A0A3M2IVN4</accession>
<dbReference type="AlphaFoldDB" id="A0A3M2IVN4"/>
<dbReference type="PANTHER" id="PTHR36439">
    <property type="entry name" value="BLL4334 PROTEIN"/>
    <property type="match status" value="1"/>
</dbReference>
<dbReference type="Gene3D" id="3.30.70.1280">
    <property type="entry name" value="SP0830-like domains"/>
    <property type="match status" value="1"/>
</dbReference>
<evidence type="ECO:0000313" key="1">
    <source>
        <dbReference type="EMBL" id="RMI05159.1"/>
    </source>
</evidence>
<gene>
    <name evidence="1" type="ORF">EBM89_16245</name>
</gene>
<dbReference type="PIRSF" id="PIRSF008502">
    <property type="entry name" value="UCP008502"/>
    <property type="match status" value="1"/>
</dbReference>
<dbReference type="RefSeq" id="WP_122150694.1">
    <property type="nucleotide sequence ID" value="NZ_RFFI01000108.1"/>
</dbReference>
<name>A0A3M2IVN4_9CELL</name>
<dbReference type="OrthoDB" id="9806494at2"/>
<sequence>MTPAAAPDRTAVPDGERVLVALRAVNVGGASTLPMADLRAAAAEAGHTDVATHLASGNLLLRPAPGAPTRVGDLEAALTADLGDRLGRTLALTVRTRRQVDEIVAADPFPDASAADPAHVVVLLCDGPVPEGVLDLSAYGREQATGRGRDVHLHYPDGIGRSKVTAAVLDRLTGRRGTARNWRTVLAVQAKLRD</sequence>
<proteinExistence type="predicted"/>
<dbReference type="SUPFAM" id="SSF160379">
    <property type="entry name" value="SP0830-like"/>
    <property type="match status" value="1"/>
</dbReference>
<dbReference type="Pfam" id="PF08002">
    <property type="entry name" value="DUF1697"/>
    <property type="match status" value="1"/>
</dbReference>
<dbReference type="Proteomes" id="UP000269289">
    <property type="component" value="Unassembled WGS sequence"/>
</dbReference>
<reference evidence="1 2" key="1">
    <citation type="submission" date="2018-10" db="EMBL/GenBank/DDBJ databases">
        <title>Isolation, diversity and antifungal activity of actinobacteria from wheat.</title>
        <authorList>
            <person name="Han C."/>
        </authorList>
    </citation>
    <scope>NUCLEOTIDE SEQUENCE [LARGE SCALE GENOMIC DNA]</scope>
    <source>
        <strain evidence="1 2">NEAU-YY56</strain>
    </source>
</reference>